<keyword evidence="4" id="KW-1133">Transmembrane helix</keyword>
<dbReference type="Gene3D" id="3.40.30.10">
    <property type="entry name" value="Glutaredoxin"/>
    <property type="match status" value="1"/>
</dbReference>
<dbReference type="Proteomes" id="UP000249499">
    <property type="component" value="Plasmid unnamed2"/>
</dbReference>
<feature type="transmembrane region" description="Helical" evidence="4">
    <location>
        <begin position="7"/>
        <end position="30"/>
    </location>
</feature>
<keyword evidence="4" id="KW-0812">Transmembrane</keyword>
<accession>A0AAF1KPE8</accession>
<feature type="binding site" evidence="2">
    <location>
        <position position="159"/>
    </location>
    <ligand>
        <name>Cu cation</name>
        <dbReference type="ChEBI" id="CHEBI:23378"/>
    </ligand>
</feature>
<keyword evidence="4" id="KW-0472">Membrane</keyword>
<dbReference type="RefSeq" id="WP_111221071.1">
    <property type="nucleotide sequence ID" value="NZ_CP117259.1"/>
</dbReference>
<gene>
    <name evidence="5" type="ORF">PR017_26480</name>
</gene>
<evidence type="ECO:0000313" key="6">
    <source>
        <dbReference type="Proteomes" id="UP000249499"/>
    </source>
</evidence>
<keyword evidence="3" id="KW-1015">Disulfide bond</keyword>
<evidence type="ECO:0000313" key="5">
    <source>
        <dbReference type="EMBL" id="WFR98928.1"/>
    </source>
</evidence>
<feature type="binding site" evidence="2">
    <location>
        <position position="71"/>
    </location>
    <ligand>
        <name>Cu cation</name>
        <dbReference type="ChEBI" id="CHEBI:23378"/>
    </ligand>
</feature>
<feature type="disulfide bond" description="Redox-active" evidence="3">
    <location>
        <begin position="71"/>
        <end position="75"/>
    </location>
</feature>
<reference evidence="6" key="2">
    <citation type="journal article" date="2023" name="MicrobiologyOpen">
        <title>Genomics of the tumorigenes clade of the family Rhizobiaceae and description of Rhizobium rhododendri sp. nov.</title>
        <authorList>
            <person name="Kuzmanovic N."/>
            <person name="diCenzo G.C."/>
            <person name="Bunk B."/>
            <person name="Sproeer C."/>
            <person name="Fruehling A."/>
            <person name="Neumann-Schaal M."/>
            <person name="Overmann J."/>
            <person name="Smalla K."/>
        </authorList>
    </citation>
    <scope>NUCLEOTIDE SEQUENCE [LARGE SCALE GENOMIC DNA]</scope>
    <source>
        <strain evidence="6">1078</strain>
        <plasmid evidence="6">unnamed2</plasmid>
    </source>
</reference>
<dbReference type="GO" id="GO:0046872">
    <property type="term" value="F:metal ion binding"/>
    <property type="evidence" value="ECO:0007669"/>
    <property type="project" value="UniProtKB-KW"/>
</dbReference>
<dbReference type="SUPFAM" id="SSF52833">
    <property type="entry name" value="Thioredoxin-like"/>
    <property type="match status" value="1"/>
</dbReference>
<evidence type="ECO:0000256" key="2">
    <source>
        <dbReference type="PIRSR" id="PIRSR603782-1"/>
    </source>
</evidence>
<dbReference type="EMBL" id="CP117259">
    <property type="protein sequence ID" value="WFR98928.1"/>
    <property type="molecule type" value="Genomic_DNA"/>
</dbReference>
<evidence type="ECO:0000256" key="4">
    <source>
        <dbReference type="SAM" id="Phobius"/>
    </source>
</evidence>
<dbReference type="KEGG" id="rtu:PR017_26480"/>
<dbReference type="PANTHER" id="PTHR12151:SF25">
    <property type="entry name" value="LINALOOL DEHYDRATASE_ISOMERASE DOMAIN-CONTAINING PROTEIN"/>
    <property type="match status" value="1"/>
</dbReference>
<keyword evidence="2" id="KW-0479">Metal-binding</keyword>
<keyword evidence="2" id="KW-0186">Copper</keyword>
<protein>
    <submittedName>
        <fullName evidence="5">SCO family protein</fullName>
    </submittedName>
</protein>
<dbReference type="PANTHER" id="PTHR12151">
    <property type="entry name" value="ELECTRON TRANSPORT PROTIN SCO1/SENC FAMILY MEMBER"/>
    <property type="match status" value="1"/>
</dbReference>
<keyword evidence="5" id="KW-0614">Plasmid</keyword>
<dbReference type="InterPro" id="IPR036249">
    <property type="entry name" value="Thioredoxin-like_sf"/>
</dbReference>
<organism evidence="5 6">
    <name type="scientific">Rhizobium tumorigenes</name>
    <dbReference type="NCBI Taxonomy" id="2041385"/>
    <lineage>
        <taxon>Bacteria</taxon>
        <taxon>Pseudomonadati</taxon>
        <taxon>Pseudomonadota</taxon>
        <taxon>Alphaproteobacteria</taxon>
        <taxon>Hyphomicrobiales</taxon>
        <taxon>Rhizobiaceae</taxon>
        <taxon>Rhizobium/Agrobacterium group</taxon>
        <taxon>Rhizobium</taxon>
    </lineage>
</organism>
<geneLocation type="plasmid" evidence="5 6">
    <name>unnamed2</name>
</geneLocation>
<evidence type="ECO:0000256" key="3">
    <source>
        <dbReference type="PIRSR" id="PIRSR603782-2"/>
    </source>
</evidence>
<proteinExistence type="inferred from homology"/>
<feature type="binding site" evidence="2">
    <location>
        <position position="75"/>
    </location>
    <ligand>
        <name>Cu cation</name>
        <dbReference type="ChEBI" id="CHEBI:23378"/>
    </ligand>
</feature>
<evidence type="ECO:0000256" key="1">
    <source>
        <dbReference type="ARBA" id="ARBA00010996"/>
    </source>
</evidence>
<dbReference type="AlphaFoldDB" id="A0AAF1KPE8"/>
<reference evidence="5 6" key="1">
    <citation type="journal article" date="2018" name="Sci. Rep.">
        <title>Rhizobium tumorigenes sp. nov., a novel plant tumorigenic bacterium isolated from cane gall tumors on thornless blackberry.</title>
        <authorList>
            <person name="Kuzmanovi N."/>
            <person name="Smalla K."/>
            <person name="Gronow S."/>
            <person name="PuBawska J."/>
        </authorList>
    </citation>
    <scope>NUCLEOTIDE SEQUENCE [LARGE SCALE GENOMIC DNA]</scope>
    <source>
        <strain evidence="5 6">1078</strain>
    </source>
</reference>
<dbReference type="PROSITE" id="PS51257">
    <property type="entry name" value="PROKAR_LIPOPROTEIN"/>
    <property type="match status" value="1"/>
</dbReference>
<dbReference type="InterPro" id="IPR003782">
    <property type="entry name" value="SCO1/SenC"/>
</dbReference>
<name>A0AAF1KPE8_9HYPH</name>
<sequence>MRRHTLLLSASMAIGVFVSCLVGSLVWLYASEPRSGPFDASFSLIDDRGRPVDKSIFHGRPALVYFGYTNCPEVCPTMLLEVTDWLQTLGPEGKELAAYFFSVDPERDTPAIMHDYVSEFGDRIVGVTGRPEEMRKVMDGWMIRAEKVPSENGDYHMSHTITLLMIGADGRLKGLIPYGTDRDAAISKIRAVLLKKGFGSA</sequence>
<dbReference type="CDD" id="cd02968">
    <property type="entry name" value="SCO"/>
    <property type="match status" value="1"/>
</dbReference>
<dbReference type="Pfam" id="PF02630">
    <property type="entry name" value="SCO1-SenC"/>
    <property type="match status" value="1"/>
</dbReference>
<comment type="similarity">
    <text evidence="1">Belongs to the SCO1/2 family.</text>
</comment>
<keyword evidence="6" id="KW-1185">Reference proteome</keyword>